<dbReference type="AlphaFoldDB" id="A0A520MVH2"/>
<dbReference type="EMBL" id="SHBG01000008">
    <property type="protein sequence ID" value="RZO25237.1"/>
    <property type="molecule type" value="Genomic_DNA"/>
</dbReference>
<proteinExistence type="predicted"/>
<evidence type="ECO:0008006" key="4">
    <source>
        <dbReference type="Google" id="ProtNLM"/>
    </source>
</evidence>
<comment type="caution">
    <text evidence="2">The sequence shown here is derived from an EMBL/GenBank/DDBJ whole genome shotgun (WGS) entry which is preliminary data.</text>
</comment>
<keyword evidence="1" id="KW-0812">Transmembrane</keyword>
<keyword evidence="1" id="KW-0472">Membrane</keyword>
<accession>A0A520MVH2</accession>
<feature type="transmembrane region" description="Helical" evidence="1">
    <location>
        <begin position="58"/>
        <end position="77"/>
    </location>
</feature>
<organism evidence="2 3">
    <name type="scientific">SAR86 cluster bacterium</name>
    <dbReference type="NCBI Taxonomy" id="2030880"/>
    <lineage>
        <taxon>Bacteria</taxon>
        <taxon>Pseudomonadati</taxon>
        <taxon>Pseudomonadota</taxon>
        <taxon>Gammaproteobacteria</taxon>
        <taxon>SAR86 cluster</taxon>
    </lineage>
</organism>
<dbReference type="Proteomes" id="UP000315498">
    <property type="component" value="Unassembled WGS sequence"/>
</dbReference>
<evidence type="ECO:0000313" key="2">
    <source>
        <dbReference type="EMBL" id="RZO25237.1"/>
    </source>
</evidence>
<sequence length="103" mass="12121">MNTEKIKQYIFKLKNSFLEETDENKKMLDTYINFIDGKATASEIEEANYQLKQIFKSLGLGFLVLLPFSPISIPYVMKKAKEYEIDLIPDWYKALSKDEDRLE</sequence>
<gene>
    <name evidence="2" type="ORF">EVA94_01365</name>
</gene>
<evidence type="ECO:0000256" key="1">
    <source>
        <dbReference type="SAM" id="Phobius"/>
    </source>
</evidence>
<reference evidence="2 3" key="1">
    <citation type="submission" date="2019-02" db="EMBL/GenBank/DDBJ databases">
        <title>Prokaryotic population dynamics and viral predation in marine succession experiment using metagenomics: the confinement effect.</title>
        <authorList>
            <person name="Haro-Moreno J.M."/>
            <person name="Rodriguez-Valera F."/>
            <person name="Lopez-Perez M."/>
        </authorList>
    </citation>
    <scope>NUCLEOTIDE SEQUENCE [LARGE SCALE GENOMIC DNA]</scope>
    <source>
        <strain evidence="2">MED-G161</strain>
    </source>
</reference>
<evidence type="ECO:0000313" key="3">
    <source>
        <dbReference type="Proteomes" id="UP000315498"/>
    </source>
</evidence>
<keyword evidence="1" id="KW-1133">Transmembrane helix</keyword>
<name>A0A520MVH2_9GAMM</name>
<protein>
    <recommendedName>
        <fullName evidence="4">Letm1 RBD domain-containing protein</fullName>
    </recommendedName>
</protein>